<protein>
    <recommendedName>
        <fullName evidence="1">Xylose isomerase-like TIM barrel domain-containing protein</fullName>
    </recommendedName>
</protein>
<dbReference type="InterPro" id="IPR036237">
    <property type="entry name" value="Xyl_isomerase-like_sf"/>
</dbReference>
<gene>
    <name evidence="2" type="ORF">B9Z65_2005</name>
</gene>
<dbReference type="AlphaFoldDB" id="A0A2P7YMT2"/>
<evidence type="ECO:0000313" key="2">
    <source>
        <dbReference type="EMBL" id="PSK37263.1"/>
    </source>
</evidence>
<comment type="caution">
    <text evidence="2">The sequence shown here is derived from an EMBL/GenBank/DDBJ whole genome shotgun (WGS) entry which is preliminary data.</text>
</comment>
<dbReference type="InterPro" id="IPR013022">
    <property type="entry name" value="Xyl_isomerase-like_TIM-brl"/>
</dbReference>
<dbReference type="Proteomes" id="UP000243723">
    <property type="component" value="Unassembled WGS sequence"/>
</dbReference>
<sequence length="335" mass="37658">MLQNRLAISSISLGQHANHTLPRKVTAAAEAGMQGIEIIYPDLEEYANISSITMLEAADVIRQQCQESGLEIIAFASFQNFEGQRSPLSERLQTAQHWLTLAIALGAAHLQMPSNYDRSANGDRSVIIPELRQLCDLAKTMSSSIKIANENLAWGTHCDLWQQALQTVQDVDRDNFGLCLDSFHLCVTLWADPFSRSGIQPDGKRKLQESLRELPEGLPLDKLFYLQLSDGELLDPPYSESHPWYDPTLQPGHVWSNEARPFPFESNFGTYMPVLEVARAFLVDLGFTGWVSLETFDRRMRVEEQGPAKNARRAVESWKLLGDELSNSQSRLAKL</sequence>
<dbReference type="STRING" id="40998.A0A2P7YMT2"/>
<feature type="domain" description="Xylose isomerase-like TIM barrel" evidence="1">
    <location>
        <begin position="26"/>
        <end position="318"/>
    </location>
</feature>
<dbReference type="PANTHER" id="PTHR12110">
    <property type="entry name" value="HYDROXYPYRUVATE ISOMERASE"/>
    <property type="match status" value="1"/>
</dbReference>
<dbReference type="Gene3D" id="3.20.20.150">
    <property type="entry name" value="Divalent-metal-dependent TIM barrel enzymes"/>
    <property type="match status" value="1"/>
</dbReference>
<dbReference type="PANTHER" id="PTHR12110:SF38">
    <property type="entry name" value="DIOXYGENASE, PUTATIVE (AFU_ORTHOLOGUE AFUA_6G00240)-RELATED"/>
    <property type="match status" value="1"/>
</dbReference>
<dbReference type="OrthoDB" id="5360893at2759"/>
<dbReference type="EMBL" id="NHZQ01000412">
    <property type="protein sequence ID" value="PSK37263.1"/>
    <property type="molecule type" value="Genomic_DNA"/>
</dbReference>
<reference evidence="2 3" key="1">
    <citation type="submission" date="2017-05" db="EMBL/GenBank/DDBJ databases">
        <title>Draft genome sequence of Elsinoe australis.</title>
        <authorList>
            <person name="Cheng Q."/>
        </authorList>
    </citation>
    <scope>NUCLEOTIDE SEQUENCE [LARGE SCALE GENOMIC DNA]</scope>
    <source>
        <strain evidence="2 3">NL1</strain>
    </source>
</reference>
<dbReference type="Pfam" id="PF01261">
    <property type="entry name" value="AP_endonuc_2"/>
    <property type="match status" value="1"/>
</dbReference>
<dbReference type="InterPro" id="IPR050312">
    <property type="entry name" value="IolE/XylAMocC-like"/>
</dbReference>
<keyword evidence="3" id="KW-1185">Reference proteome</keyword>
<dbReference type="SUPFAM" id="SSF51658">
    <property type="entry name" value="Xylose isomerase-like"/>
    <property type="match status" value="1"/>
</dbReference>
<organism evidence="2 3">
    <name type="scientific">Elsinoe australis</name>
    <dbReference type="NCBI Taxonomy" id="40998"/>
    <lineage>
        <taxon>Eukaryota</taxon>
        <taxon>Fungi</taxon>
        <taxon>Dikarya</taxon>
        <taxon>Ascomycota</taxon>
        <taxon>Pezizomycotina</taxon>
        <taxon>Dothideomycetes</taxon>
        <taxon>Dothideomycetidae</taxon>
        <taxon>Myriangiales</taxon>
        <taxon>Elsinoaceae</taxon>
        <taxon>Elsinoe</taxon>
    </lineage>
</organism>
<evidence type="ECO:0000313" key="3">
    <source>
        <dbReference type="Proteomes" id="UP000243723"/>
    </source>
</evidence>
<evidence type="ECO:0000259" key="1">
    <source>
        <dbReference type="Pfam" id="PF01261"/>
    </source>
</evidence>
<proteinExistence type="predicted"/>
<name>A0A2P7YMT2_9PEZI</name>
<accession>A0A2P7YMT2</accession>